<dbReference type="GO" id="GO:0006096">
    <property type="term" value="P:glycolytic process"/>
    <property type="evidence" value="ECO:0007669"/>
    <property type="project" value="InterPro"/>
</dbReference>
<reference evidence="6" key="1">
    <citation type="submission" date="2017-06" db="EMBL/GenBank/DDBJ databases">
        <authorList>
            <person name="Varghese N."/>
            <person name="Submissions S."/>
        </authorList>
    </citation>
    <scope>NUCLEOTIDE SEQUENCE [LARGE SCALE GENOMIC DNA]</scope>
    <source>
        <strain evidence="6">DSM 26170</strain>
    </source>
</reference>
<dbReference type="GO" id="GO:0005829">
    <property type="term" value="C:cytosol"/>
    <property type="evidence" value="ECO:0007669"/>
    <property type="project" value="TreeGrafter"/>
</dbReference>
<dbReference type="InterPro" id="IPR050201">
    <property type="entry name" value="Bacterial_glucokinase"/>
</dbReference>
<keyword evidence="1" id="KW-0808">Transferase</keyword>
<evidence type="ECO:0000313" key="4">
    <source>
        <dbReference type="EMBL" id="SNR33117.1"/>
    </source>
</evidence>
<comment type="similarity">
    <text evidence="3">Belongs to the bacterial glucokinase family.</text>
</comment>
<dbReference type="InterPro" id="IPR043129">
    <property type="entry name" value="ATPase_NBD"/>
</dbReference>
<name>A0A238VGC2_9RHOB</name>
<organism evidence="4 6">
    <name type="scientific">Paracoccus sediminis</name>
    <dbReference type="NCBI Taxonomy" id="1214787"/>
    <lineage>
        <taxon>Bacteria</taxon>
        <taxon>Pseudomonadati</taxon>
        <taxon>Pseudomonadota</taxon>
        <taxon>Alphaproteobacteria</taxon>
        <taxon>Rhodobacterales</taxon>
        <taxon>Paracoccaceae</taxon>
        <taxon>Paracoccus</taxon>
    </lineage>
</organism>
<dbReference type="EMBL" id="FZNM01000002">
    <property type="protein sequence ID" value="SNR33117.1"/>
    <property type="molecule type" value="Genomic_DNA"/>
</dbReference>
<dbReference type="Proteomes" id="UP000198409">
    <property type="component" value="Unassembled WGS sequence"/>
</dbReference>
<sequence length="308" mass="32819">MAILLADVGGTNARLAIARNGSIDTQTVTRFRGDDHATFDDVVRQFMQEQDQPRISAVCVAVAGPVSGGKARLTNRDWDFDQDRLARLTDADQVRLINDLTALGYATPVLGGGGLATLRTAPADRARNGQALVVNLGTGFNVCAVRNLPGGAIAAMEAEEGHTKLPVHIHQRLLDAVGPDAIKGFTSTEEAFAGRGLSRLHAALTGTAPVRSEEIDRAADAGDPAACATYFLFTDLVGLLCRELALRFMPLDGLFLAGSVARSIADRMDHFDASFLADPYMRHIPENTPVFLIRDDMAALHGCLAALS</sequence>
<dbReference type="PANTHER" id="PTHR47690">
    <property type="entry name" value="GLUCOKINASE"/>
    <property type="match status" value="1"/>
</dbReference>
<evidence type="ECO:0000256" key="3">
    <source>
        <dbReference type="RuleBase" id="RU004046"/>
    </source>
</evidence>
<dbReference type="AlphaFoldDB" id="A0A238VGC2"/>
<dbReference type="SUPFAM" id="SSF53067">
    <property type="entry name" value="Actin-like ATPase domain"/>
    <property type="match status" value="1"/>
</dbReference>
<dbReference type="Gene3D" id="3.40.367.20">
    <property type="match status" value="1"/>
</dbReference>
<dbReference type="GO" id="GO:0004340">
    <property type="term" value="F:glucokinase activity"/>
    <property type="evidence" value="ECO:0007669"/>
    <property type="project" value="InterPro"/>
</dbReference>
<accession>A0A238VGC2</accession>
<evidence type="ECO:0000313" key="6">
    <source>
        <dbReference type="Proteomes" id="UP000198409"/>
    </source>
</evidence>
<dbReference type="Proteomes" id="UP000292859">
    <property type="component" value="Unassembled WGS sequence"/>
</dbReference>
<dbReference type="OrthoDB" id="9765195at2"/>
<dbReference type="PANTHER" id="PTHR47690:SF1">
    <property type="entry name" value="GLUCOKINASE"/>
    <property type="match status" value="1"/>
</dbReference>
<proteinExistence type="inferred from homology"/>
<dbReference type="InterPro" id="IPR003836">
    <property type="entry name" value="Glucokinase"/>
</dbReference>
<protein>
    <submittedName>
        <fullName evidence="4">Glucokinase</fullName>
    </submittedName>
</protein>
<dbReference type="CDD" id="cd24008">
    <property type="entry name" value="ASKHA_NBD_GLK"/>
    <property type="match status" value="1"/>
</dbReference>
<keyword evidence="7" id="KW-1185">Reference proteome</keyword>
<evidence type="ECO:0000313" key="7">
    <source>
        <dbReference type="Proteomes" id="UP000292859"/>
    </source>
</evidence>
<dbReference type="GO" id="GO:0005524">
    <property type="term" value="F:ATP binding"/>
    <property type="evidence" value="ECO:0007669"/>
    <property type="project" value="InterPro"/>
</dbReference>
<dbReference type="Pfam" id="PF02685">
    <property type="entry name" value="Glucokinase"/>
    <property type="match status" value="1"/>
</dbReference>
<evidence type="ECO:0000256" key="2">
    <source>
        <dbReference type="ARBA" id="ARBA00022777"/>
    </source>
</evidence>
<reference evidence="5 7" key="3">
    <citation type="submission" date="2019-02" db="EMBL/GenBank/DDBJ databases">
        <authorList>
            <person name="Zhang G."/>
        </authorList>
    </citation>
    <scope>NUCLEOTIDE SEQUENCE [LARGE SCALE GENOMIC DNA]</scope>
    <source>
        <strain evidence="5 7">CMB17</strain>
    </source>
</reference>
<dbReference type="GO" id="GO:0005536">
    <property type="term" value="F:D-glucose binding"/>
    <property type="evidence" value="ECO:0007669"/>
    <property type="project" value="InterPro"/>
</dbReference>
<dbReference type="Gene3D" id="3.30.420.40">
    <property type="match status" value="1"/>
</dbReference>
<evidence type="ECO:0000256" key="1">
    <source>
        <dbReference type="ARBA" id="ARBA00022679"/>
    </source>
</evidence>
<reference evidence="4" key="2">
    <citation type="submission" date="2017-06" db="EMBL/GenBank/DDBJ databases">
        <authorList>
            <person name="Kim H.J."/>
            <person name="Triplett B.A."/>
        </authorList>
    </citation>
    <scope>NUCLEOTIDE SEQUENCE [LARGE SCALE GENOMIC DNA]</scope>
    <source>
        <strain evidence="4">DSM 26170</strain>
    </source>
</reference>
<keyword evidence="2 4" id="KW-0418">Kinase</keyword>
<gene>
    <name evidence="5" type="ORF">EYF88_03825</name>
    <name evidence="4" type="ORF">SAMN06265378_102143</name>
</gene>
<dbReference type="EMBL" id="SIRL01000002">
    <property type="protein sequence ID" value="TBN52032.1"/>
    <property type="molecule type" value="Genomic_DNA"/>
</dbReference>
<evidence type="ECO:0000313" key="5">
    <source>
        <dbReference type="EMBL" id="TBN52032.1"/>
    </source>
</evidence>